<dbReference type="AlphaFoldDB" id="A0A1Y2MMU5"/>
<dbReference type="Proteomes" id="UP000194360">
    <property type="component" value="Unassembled WGS sequence"/>
</dbReference>
<dbReference type="Gene3D" id="1.20.1540.10">
    <property type="entry name" value="Rhomboid-like"/>
    <property type="match status" value="1"/>
</dbReference>
<feature type="transmembrane region" description="Helical" evidence="5">
    <location>
        <begin position="156"/>
        <end position="174"/>
    </location>
</feature>
<feature type="domain" description="Peptidase S54 rhomboid" evidence="6">
    <location>
        <begin position="70"/>
        <end position="197"/>
    </location>
</feature>
<gene>
    <name evidence="7" type="ORF">BG845_05341</name>
</gene>
<accession>A0A1Y2MMU5</accession>
<comment type="caution">
    <text evidence="7">The sequence shown here is derived from an EMBL/GenBank/DDBJ whole genome shotgun (WGS) entry which is preliminary data.</text>
</comment>
<evidence type="ECO:0000256" key="5">
    <source>
        <dbReference type="SAM" id="Phobius"/>
    </source>
</evidence>
<evidence type="ECO:0000313" key="8">
    <source>
        <dbReference type="Proteomes" id="UP000194360"/>
    </source>
</evidence>
<keyword evidence="2 5" id="KW-0812">Transmembrane</keyword>
<dbReference type="InterPro" id="IPR022764">
    <property type="entry name" value="Peptidase_S54_rhomboid_dom"/>
</dbReference>
<keyword evidence="4 5" id="KW-0472">Membrane</keyword>
<keyword evidence="3 5" id="KW-1133">Transmembrane helix</keyword>
<evidence type="ECO:0000256" key="4">
    <source>
        <dbReference type="ARBA" id="ARBA00023136"/>
    </source>
</evidence>
<evidence type="ECO:0000259" key="6">
    <source>
        <dbReference type="Pfam" id="PF01694"/>
    </source>
</evidence>
<comment type="subcellular location">
    <subcellularLocation>
        <location evidence="1">Membrane</location>
        <topology evidence="1">Multi-pass membrane protein</topology>
    </subcellularLocation>
</comment>
<evidence type="ECO:0000256" key="2">
    <source>
        <dbReference type="ARBA" id="ARBA00022692"/>
    </source>
</evidence>
<name>A0A1Y2MMU5_PSEAH</name>
<keyword evidence="8" id="KW-1185">Reference proteome</keyword>
<protein>
    <submittedName>
        <fullName evidence="7">Rhomboid family protein</fullName>
    </submittedName>
</protein>
<evidence type="ECO:0000256" key="3">
    <source>
        <dbReference type="ARBA" id="ARBA00022989"/>
    </source>
</evidence>
<organism evidence="7 8">
    <name type="scientific">Pseudonocardia autotrophica</name>
    <name type="common">Amycolata autotrophica</name>
    <name type="synonym">Nocardia autotrophica</name>
    <dbReference type="NCBI Taxonomy" id="2074"/>
    <lineage>
        <taxon>Bacteria</taxon>
        <taxon>Bacillati</taxon>
        <taxon>Actinomycetota</taxon>
        <taxon>Actinomycetes</taxon>
        <taxon>Pseudonocardiales</taxon>
        <taxon>Pseudonocardiaceae</taxon>
        <taxon>Pseudonocardia</taxon>
    </lineage>
</organism>
<dbReference type="EMBL" id="MIGB01000038">
    <property type="protein sequence ID" value="OSY36573.1"/>
    <property type="molecule type" value="Genomic_DNA"/>
</dbReference>
<reference evidence="7 8" key="1">
    <citation type="submission" date="2016-09" db="EMBL/GenBank/DDBJ databases">
        <title>Pseudonocardia autotrophica DSM535, a candidate organism with high potential of specific P450 cytochromes.</title>
        <authorList>
            <person name="Grumaz C."/>
            <person name="Vainshtein Y."/>
            <person name="Kirstahler P."/>
            <person name="Sohn K."/>
        </authorList>
    </citation>
    <scope>NUCLEOTIDE SEQUENCE [LARGE SCALE GENOMIC DNA]</scope>
    <source>
        <strain evidence="7 8">DSM 535</strain>
    </source>
</reference>
<dbReference type="PANTHER" id="PTHR43066">
    <property type="entry name" value="RHOMBOID-RELATED PROTEIN"/>
    <property type="match status" value="1"/>
</dbReference>
<feature type="transmembrane region" description="Helical" evidence="5">
    <location>
        <begin position="29"/>
        <end position="46"/>
    </location>
</feature>
<feature type="transmembrane region" description="Helical" evidence="5">
    <location>
        <begin position="180"/>
        <end position="200"/>
    </location>
</feature>
<dbReference type="GO" id="GO:0004252">
    <property type="term" value="F:serine-type endopeptidase activity"/>
    <property type="evidence" value="ECO:0007669"/>
    <property type="project" value="InterPro"/>
</dbReference>
<dbReference type="GO" id="GO:0016020">
    <property type="term" value="C:membrane"/>
    <property type="evidence" value="ECO:0007669"/>
    <property type="project" value="UniProtKB-SubCell"/>
</dbReference>
<dbReference type="InterPro" id="IPR035952">
    <property type="entry name" value="Rhomboid-like_sf"/>
</dbReference>
<feature type="transmembrane region" description="Helical" evidence="5">
    <location>
        <begin position="81"/>
        <end position="99"/>
    </location>
</feature>
<dbReference type="Pfam" id="PF01694">
    <property type="entry name" value="Rhomboid"/>
    <property type="match status" value="1"/>
</dbReference>
<sequence length="212" mass="22242">MPAGTVGGMTALPSGRAPARVLPPAPKRAAAVMLLFTAALYLFEAIDVASGQTVQMAGAIYPRDTAGLAGILTAPLLHDDWAHLLANTLPFLIFGFLAMSGGIAQWFSVTATIWVVSGLGVWLVSPAPVIGASGIVFGWFLFLLARGFYARNGRQVLLAVVLFLFWGSLLWGVLPSDPSVSWQGHLFGAIGGVVAASWVAKADRRSAPTLRA</sequence>
<feature type="transmembrane region" description="Helical" evidence="5">
    <location>
        <begin position="130"/>
        <end position="149"/>
    </location>
</feature>
<proteinExistence type="predicted"/>
<dbReference type="STRING" id="2074.BG845_05341"/>
<dbReference type="SUPFAM" id="SSF144091">
    <property type="entry name" value="Rhomboid-like"/>
    <property type="match status" value="1"/>
</dbReference>
<evidence type="ECO:0000256" key="1">
    <source>
        <dbReference type="ARBA" id="ARBA00004141"/>
    </source>
</evidence>
<evidence type="ECO:0000313" key="7">
    <source>
        <dbReference type="EMBL" id="OSY36573.1"/>
    </source>
</evidence>